<evidence type="ECO:0000313" key="3">
    <source>
        <dbReference type="Proteomes" id="UP000317650"/>
    </source>
</evidence>
<protein>
    <submittedName>
        <fullName evidence="2">Uncharacterized protein</fullName>
    </submittedName>
</protein>
<keyword evidence="3" id="KW-1185">Reference proteome</keyword>
<reference evidence="2 3" key="1">
    <citation type="journal article" date="2019" name="Nat. Plants">
        <title>Genome sequencing of Musa balbisiana reveals subgenome evolution and function divergence in polyploid bananas.</title>
        <authorList>
            <person name="Yao X."/>
        </authorList>
    </citation>
    <scope>NUCLEOTIDE SEQUENCE [LARGE SCALE GENOMIC DNA]</scope>
    <source>
        <strain evidence="3">cv. DH-PKW</strain>
        <tissue evidence="2">Leaves</tissue>
    </source>
</reference>
<comment type="caution">
    <text evidence="2">The sequence shown here is derived from an EMBL/GenBank/DDBJ whole genome shotgun (WGS) entry which is preliminary data.</text>
</comment>
<dbReference type="AlphaFoldDB" id="A0A4S8KHW9"/>
<evidence type="ECO:0000256" key="1">
    <source>
        <dbReference type="SAM" id="MobiDB-lite"/>
    </source>
</evidence>
<dbReference type="EMBL" id="PYDT01000001">
    <property type="protein sequence ID" value="THU74980.1"/>
    <property type="molecule type" value="Genomic_DNA"/>
</dbReference>
<feature type="region of interest" description="Disordered" evidence="1">
    <location>
        <begin position="47"/>
        <end position="76"/>
    </location>
</feature>
<evidence type="ECO:0000313" key="2">
    <source>
        <dbReference type="EMBL" id="THU74980.1"/>
    </source>
</evidence>
<name>A0A4S8KHW9_MUSBA</name>
<gene>
    <name evidence="2" type="ORF">C4D60_Mb04t39100</name>
</gene>
<dbReference type="Proteomes" id="UP000317650">
    <property type="component" value="Chromosome 4"/>
</dbReference>
<accession>A0A4S8KHW9</accession>
<sequence length="76" mass="7895">MSAPPRIEPPLSPMAPPPIPAIASSSHLVTGFVRSFYRGREVECSTGTVSSEDPCPVAASATTSRCSPPARIGRSN</sequence>
<proteinExistence type="predicted"/>
<organism evidence="2 3">
    <name type="scientific">Musa balbisiana</name>
    <name type="common">Banana</name>
    <dbReference type="NCBI Taxonomy" id="52838"/>
    <lineage>
        <taxon>Eukaryota</taxon>
        <taxon>Viridiplantae</taxon>
        <taxon>Streptophyta</taxon>
        <taxon>Embryophyta</taxon>
        <taxon>Tracheophyta</taxon>
        <taxon>Spermatophyta</taxon>
        <taxon>Magnoliopsida</taxon>
        <taxon>Liliopsida</taxon>
        <taxon>Zingiberales</taxon>
        <taxon>Musaceae</taxon>
        <taxon>Musa</taxon>
    </lineage>
</organism>